<dbReference type="InterPro" id="IPR035651">
    <property type="entry name" value="BipA_V"/>
</dbReference>
<dbReference type="Gene3D" id="3.30.70.240">
    <property type="match status" value="1"/>
</dbReference>
<accession>A0A813AJN3</accession>
<dbReference type="SMART" id="SM00838">
    <property type="entry name" value="EFG_C"/>
    <property type="match status" value="1"/>
</dbReference>
<dbReference type="InterPro" id="IPR027417">
    <property type="entry name" value="P-loop_NTPase"/>
</dbReference>
<dbReference type="CDD" id="cd01891">
    <property type="entry name" value="TypA_BipA"/>
    <property type="match status" value="1"/>
</dbReference>
<dbReference type="InterPro" id="IPR047043">
    <property type="entry name" value="BipA_III"/>
</dbReference>
<dbReference type="GO" id="GO:1990904">
    <property type="term" value="C:ribonucleoprotein complex"/>
    <property type="evidence" value="ECO:0007669"/>
    <property type="project" value="TreeGrafter"/>
</dbReference>
<dbReference type="EMBL" id="CAJNJA010060431">
    <property type="protein sequence ID" value="CAE7870806.1"/>
    <property type="molecule type" value="Genomic_DNA"/>
</dbReference>
<reference evidence="4" key="1">
    <citation type="submission" date="2021-02" db="EMBL/GenBank/DDBJ databases">
        <authorList>
            <person name="Dougan E. K."/>
            <person name="Rhodes N."/>
            <person name="Thang M."/>
            <person name="Chan C."/>
        </authorList>
    </citation>
    <scope>NUCLEOTIDE SEQUENCE</scope>
</reference>
<dbReference type="SUPFAM" id="SSF50447">
    <property type="entry name" value="Translation proteins"/>
    <property type="match status" value="1"/>
</dbReference>
<evidence type="ECO:0000313" key="5">
    <source>
        <dbReference type="Proteomes" id="UP000601435"/>
    </source>
</evidence>
<dbReference type="PRINTS" id="PR00315">
    <property type="entry name" value="ELONGATNFCT"/>
</dbReference>
<organism evidence="4 5">
    <name type="scientific">Symbiodinium necroappetens</name>
    <dbReference type="NCBI Taxonomy" id="1628268"/>
    <lineage>
        <taxon>Eukaryota</taxon>
        <taxon>Sar</taxon>
        <taxon>Alveolata</taxon>
        <taxon>Dinophyceae</taxon>
        <taxon>Suessiales</taxon>
        <taxon>Symbiodiniaceae</taxon>
        <taxon>Symbiodinium</taxon>
    </lineage>
</organism>
<dbReference type="AlphaFoldDB" id="A0A813AJN3"/>
<dbReference type="FunFam" id="2.40.30.10:FF:000016">
    <property type="entry name" value="GTP-binding protein TypA"/>
    <property type="match status" value="1"/>
</dbReference>
<dbReference type="InterPro" id="IPR011611">
    <property type="entry name" value="PfkB_dom"/>
</dbReference>
<dbReference type="InterPro" id="IPR002173">
    <property type="entry name" value="Carboh/pur_kinase_PfkB_CS"/>
</dbReference>
<dbReference type="Proteomes" id="UP000601435">
    <property type="component" value="Unassembled WGS sequence"/>
</dbReference>
<evidence type="ECO:0000259" key="3">
    <source>
        <dbReference type="PROSITE" id="PS51722"/>
    </source>
</evidence>
<dbReference type="Gene3D" id="3.30.70.870">
    <property type="entry name" value="Elongation Factor G (Translational Gtpase), domain 3"/>
    <property type="match status" value="1"/>
</dbReference>
<protein>
    <submittedName>
        <fullName evidence="4">BipA protein</fullName>
    </submittedName>
</protein>
<dbReference type="InterPro" id="IPR006298">
    <property type="entry name" value="BipA"/>
</dbReference>
<dbReference type="SUPFAM" id="SSF54980">
    <property type="entry name" value="EF-G C-terminal domain-like"/>
    <property type="match status" value="2"/>
</dbReference>
<keyword evidence="1" id="KW-0808">Transferase</keyword>
<dbReference type="InterPro" id="IPR047042">
    <property type="entry name" value="BipA_II"/>
</dbReference>
<dbReference type="InterPro" id="IPR000795">
    <property type="entry name" value="T_Tr_GTP-bd_dom"/>
</dbReference>
<dbReference type="InterPro" id="IPR004161">
    <property type="entry name" value="EFTu-like_2"/>
</dbReference>
<dbReference type="InterPro" id="IPR031157">
    <property type="entry name" value="G_TR_CS"/>
</dbReference>
<dbReference type="GO" id="GO:0005525">
    <property type="term" value="F:GTP binding"/>
    <property type="evidence" value="ECO:0007669"/>
    <property type="project" value="InterPro"/>
</dbReference>
<dbReference type="NCBIfam" id="TIGR01394">
    <property type="entry name" value="TypA_BipA"/>
    <property type="match status" value="1"/>
</dbReference>
<dbReference type="CDD" id="cd16263">
    <property type="entry name" value="BipA_III"/>
    <property type="match status" value="1"/>
</dbReference>
<dbReference type="PROSITE" id="PS51722">
    <property type="entry name" value="G_TR_2"/>
    <property type="match status" value="1"/>
</dbReference>
<evidence type="ECO:0000256" key="2">
    <source>
        <dbReference type="ARBA" id="ARBA00022777"/>
    </source>
</evidence>
<feature type="domain" description="Tr-type G" evidence="3">
    <location>
        <begin position="337"/>
        <end position="533"/>
    </location>
</feature>
<dbReference type="PANTHER" id="PTHR42908:SF8">
    <property type="entry name" value="TR-TYPE G DOMAIN-CONTAINING PROTEIN"/>
    <property type="match status" value="1"/>
</dbReference>
<dbReference type="InterPro" id="IPR029056">
    <property type="entry name" value="Ribokinase-like"/>
</dbReference>
<dbReference type="CDD" id="cd03691">
    <property type="entry name" value="BipA_TypA_II"/>
    <property type="match status" value="1"/>
</dbReference>
<dbReference type="Gene3D" id="3.30.1110.10">
    <property type="match status" value="1"/>
</dbReference>
<dbReference type="Pfam" id="PF03144">
    <property type="entry name" value="GTP_EFTU_D2"/>
    <property type="match status" value="1"/>
</dbReference>
<sequence>MTAAELDVVGIGNAIVDVLTHAEDSFLEAHGLNKGTMTLIDTEQAEALYAAMGPGVEVSGGSAANTMAGLASLGGAGGFIGKVRNDQLGGIFAHDIRAGGTTFRAEPATDGPPTARCLIFVTPDAQRTMATFLGVSVQFGPADLDLDLVRKAKVTYLEGYLWDAEPAKKAFLEAAKAAHDAGRKVALSLSDPFCVERHRAAFRQLIEGHVDILFANEAEITSLFEVADFDAALQQARGHCEIAALTRSEHGSLVLSGEEVHLVDPITNGAVVDTTGAGDAYAAGFLYGYTRGHSLYHCGQLGSLCAGEVISHMGPRPECSLKQLARRGHTAGGQANAGLRNLAIIAHVDHGKTTMVDQLLRQSGTFREGQQVAERAMDSNDLERERGITILAKCTSVAWGELRLNIVDTPGHADFGGEVERVLRMADGCLLLVDAAEGPMPQTRFVLSKAIEAGLEPLVVINKCDKPDARVDEVHHEVFDLLVDLGADDHALDFPVVYAAARDGWATTDLSNRTTDLRAVFEAIVEHVPAAPGDPNAPLQMLVTTLDYSDYVGRIGIGRVFEGTIKVGQPVTVIERDGSSRTAKIGTLKGFAGLSRVDAKEVRAGDICAITGVEDIDIGQTIASIDAPKALPTVAIDEPTLTMVFRINDSPFAGQVGKYVTSRQLRDRLEKEAETDVALRFDIGDSGEEFVVSGRGLLHLGILIENMRREGYELAVGKPHVVLKEIDGKVHEPIERLAIETPDDAMGAVMEMIGSRKGEIISVEPRTGGRTLIRSNIPARGLIGLRGRVLTASAGEAVMSHSFDSFQPMTGDVPGRPQGVLISIDTGAVTAYSIDALNDRGVLFVKPNEKVYAGQIIGEHNRDNDLTVNITRAKQMTNFREANKEAFTKLKPARDMPLERCLEYVEEDELVEITPEAVRLRKRLLNESDRKRTARQAKQLAQ</sequence>
<dbReference type="Gene3D" id="2.40.50.250">
    <property type="entry name" value="bipa protein"/>
    <property type="match status" value="1"/>
</dbReference>
<dbReference type="PROSITE" id="PS00584">
    <property type="entry name" value="PFKB_KINASES_2"/>
    <property type="match status" value="1"/>
</dbReference>
<dbReference type="PANTHER" id="PTHR42908">
    <property type="entry name" value="TRANSLATION ELONGATION FACTOR-RELATED"/>
    <property type="match status" value="1"/>
</dbReference>
<gene>
    <name evidence="4" type="primary">bipA</name>
    <name evidence="4" type="ORF">SNEC2469_LOCUS28125</name>
</gene>
<dbReference type="Pfam" id="PF00294">
    <property type="entry name" value="PfkB"/>
    <property type="match status" value="1"/>
</dbReference>
<name>A0A813AJN3_9DINO</name>
<dbReference type="InterPro" id="IPR005225">
    <property type="entry name" value="Small_GTP-bd"/>
</dbReference>
<dbReference type="Pfam" id="PF00009">
    <property type="entry name" value="GTP_EFTU"/>
    <property type="match status" value="1"/>
</dbReference>
<dbReference type="FunFam" id="3.30.70.240:FF:000002">
    <property type="entry name" value="GTP-binding protein TypA"/>
    <property type="match status" value="1"/>
</dbReference>
<evidence type="ECO:0000313" key="4">
    <source>
        <dbReference type="EMBL" id="CAE7870806.1"/>
    </source>
</evidence>
<dbReference type="GO" id="GO:0009409">
    <property type="term" value="P:response to cold"/>
    <property type="evidence" value="ECO:0007669"/>
    <property type="project" value="UniProtKB-ARBA"/>
</dbReference>
<dbReference type="InterPro" id="IPR009000">
    <property type="entry name" value="Transl_B-barrel_sf"/>
</dbReference>
<dbReference type="FunFam" id="3.30.70.870:FF:000003">
    <property type="entry name" value="GTP-binding protein TypA"/>
    <property type="match status" value="1"/>
</dbReference>
<dbReference type="Gene3D" id="3.40.50.300">
    <property type="entry name" value="P-loop containing nucleotide triphosphate hydrolases"/>
    <property type="match status" value="1"/>
</dbReference>
<dbReference type="Pfam" id="PF21018">
    <property type="entry name" value="BipA_C"/>
    <property type="match status" value="1"/>
</dbReference>
<dbReference type="InterPro" id="IPR047041">
    <property type="entry name" value="BipA_GTP-bd_dom"/>
</dbReference>
<dbReference type="GO" id="GO:0005829">
    <property type="term" value="C:cytosol"/>
    <property type="evidence" value="ECO:0007669"/>
    <property type="project" value="TreeGrafter"/>
</dbReference>
<dbReference type="HAMAP" id="MF_00849">
    <property type="entry name" value="BipA"/>
    <property type="match status" value="1"/>
</dbReference>
<dbReference type="FunFam" id="2.40.50.250:FF:000001">
    <property type="entry name" value="GTP-binding protein TypA"/>
    <property type="match status" value="1"/>
</dbReference>
<dbReference type="NCBIfam" id="TIGR00231">
    <property type="entry name" value="small_GTP"/>
    <property type="match status" value="1"/>
</dbReference>
<dbReference type="Gene3D" id="2.40.30.10">
    <property type="entry name" value="Translation factors"/>
    <property type="match status" value="1"/>
</dbReference>
<dbReference type="GO" id="GO:0003924">
    <property type="term" value="F:GTPase activity"/>
    <property type="evidence" value="ECO:0007669"/>
    <property type="project" value="InterPro"/>
</dbReference>
<dbReference type="InterPro" id="IPR000640">
    <property type="entry name" value="EFG_V-like"/>
</dbReference>
<dbReference type="Gene3D" id="3.40.1190.20">
    <property type="match status" value="1"/>
</dbReference>
<dbReference type="InterPro" id="IPR035647">
    <property type="entry name" value="EFG_III/V"/>
</dbReference>
<dbReference type="OrthoDB" id="364892at2759"/>
<comment type="caution">
    <text evidence="4">The sequence shown here is derived from an EMBL/GenBank/DDBJ whole genome shotgun (WGS) entry which is preliminary data.</text>
</comment>
<dbReference type="SUPFAM" id="SSF52540">
    <property type="entry name" value="P-loop containing nucleoside triphosphate hydrolases"/>
    <property type="match status" value="1"/>
</dbReference>
<dbReference type="CDD" id="cd01168">
    <property type="entry name" value="adenosine_kinase"/>
    <property type="match status" value="1"/>
</dbReference>
<proteinExistence type="inferred from homology"/>
<dbReference type="GO" id="GO:0010467">
    <property type="term" value="P:gene expression"/>
    <property type="evidence" value="ECO:0007669"/>
    <property type="project" value="UniProtKB-ARBA"/>
</dbReference>
<keyword evidence="5" id="KW-1185">Reference proteome</keyword>
<dbReference type="InterPro" id="IPR042116">
    <property type="entry name" value="TypA/BipA_C"/>
</dbReference>
<dbReference type="FunFam" id="3.40.50.300:FF:000055">
    <property type="entry name" value="GTP-binding protein TypA"/>
    <property type="match status" value="1"/>
</dbReference>
<dbReference type="CDD" id="cd03710">
    <property type="entry name" value="BipA_TypA_C"/>
    <property type="match status" value="1"/>
</dbReference>
<dbReference type="GO" id="GO:0016301">
    <property type="term" value="F:kinase activity"/>
    <property type="evidence" value="ECO:0007669"/>
    <property type="project" value="UniProtKB-KW"/>
</dbReference>
<keyword evidence="2" id="KW-0418">Kinase</keyword>
<evidence type="ECO:0000256" key="1">
    <source>
        <dbReference type="ARBA" id="ARBA00022679"/>
    </source>
</evidence>
<dbReference type="GO" id="GO:0042254">
    <property type="term" value="P:ribosome biogenesis"/>
    <property type="evidence" value="ECO:0007669"/>
    <property type="project" value="UniProtKB-ARBA"/>
</dbReference>
<dbReference type="PROSITE" id="PS00301">
    <property type="entry name" value="G_TR_1"/>
    <property type="match status" value="1"/>
</dbReference>
<dbReference type="SUPFAM" id="SSF53613">
    <property type="entry name" value="Ribokinase-like"/>
    <property type="match status" value="1"/>
</dbReference>
<dbReference type="InterPro" id="IPR048876">
    <property type="entry name" value="BipA_C"/>
</dbReference>
<dbReference type="Pfam" id="PF00679">
    <property type="entry name" value="EFG_C"/>
    <property type="match status" value="1"/>
</dbReference>